<keyword evidence="5" id="KW-0378">Hydrolase</keyword>
<dbReference type="GO" id="GO:0006396">
    <property type="term" value="P:RNA processing"/>
    <property type="evidence" value="ECO:0007669"/>
    <property type="project" value="InterPro"/>
</dbReference>
<organism evidence="5 6">
    <name type="scientific">Rhodotorula mucilaginosa</name>
    <name type="common">Yeast</name>
    <name type="synonym">Rhodotorula rubra</name>
    <dbReference type="NCBI Taxonomy" id="5537"/>
    <lineage>
        <taxon>Eukaryota</taxon>
        <taxon>Fungi</taxon>
        <taxon>Dikarya</taxon>
        <taxon>Basidiomycota</taxon>
        <taxon>Pucciniomycotina</taxon>
        <taxon>Microbotryomycetes</taxon>
        <taxon>Sporidiobolales</taxon>
        <taxon>Sporidiobolaceae</taxon>
        <taxon>Rhodotorula</taxon>
    </lineage>
</organism>
<evidence type="ECO:0000256" key="3">
    <source>
        <dbReference type="SAM" id="MobiDB-lite"/>
    </source>
</evidence>
<comment type="subcellular location">
    <subcellularLocation>
        <location evidence="1">Nucleus</location>
        <location evidence="1">Nucleolus</location>
    </subcellularLocation>
</comment>
<dbReference type="SUPFAM" id="SSF110324">
    <property type="entry name" value="Ribosomal L27 protein-like"/>
    <property type="match status" value="1"/>
</dbReference>
<evidence type="ECO:0000256" key="1">
    <source>
        <dbReference type="ARBA" id="ARBA00004604"/>
    </source>
</evidence>
<evidence type="ECO:0000259" key="4">
    <source>
        <dbReference type="Pfam" id="PF14382"/>
    </source>
</evidence>
<keyword evidence="2" id="KW-0271">Exosome</keyword>
<name>A0A9P7B431_RHOMI</name>
<reference evidence="5 6" key="1">
    <citation type="submission" date="2020-11" db="EMBL/GenBank/DDBJ databases">
        <title>Kefir isolates.</title>
        <authorList>
            <person name="Marcisauskas S."/>
            <person name="Kim Y."/>
            <person name="Blasche S."/>
        </authorList>
    </citation>
    <scope>NUCLEOTIDE SEQUENCE [LARGE SCALE GENOMIC DNA]</scope>
    <source>
        <strain evidence="5 6">KR</strain>
    </source>
</reference>
<dbReference type="EMBL" id="PUHQ01000070">
    <property type="protein sequence ID" value="KAG0658150.1"/>
    <property type="molecule type" value="Genomic_DNA"/>
</dbReference>
<feature type="compositionally biased region" description="Basic and acidic residues" evidence="3">
    <location>
        <begin position="79"/>
        <end position="101"/>
    </location>
</feature>
<proteinExistence type="predicted"/>
<evidence type="ECO:0000256" key="2">
    <source>
        <dbReference type="ARBA" id="ARBA00022835"/>
    </source>
</evidence>
<feature type="region of interest" description="Disordered" evidence="3">
    <location>
        <begin position="49"/>
        <end position="149"/>
    </location>
</feature>
<keyword evidence="5" id="KW-0269">Exonuclease</keyword>
<dbReference type="PANTHER" id="PTHR12686">
    <property type="entry name" value="3'-5' EXORIBONUCLEASE CSL4-RELATED"/>
    <property type="match status" value="1"/>
</dbReference>
<gene>
    <name evidence="5" type="primary">CSL4</name>
    <name evidence="5" type="ORF">C6P46_006026</name>
</gene>
<feature type="domain" description="Exosome complex component N-terminal" evidence="4">
    <location>
        <begin position="5"/>
        <end position="43"/>
    </location>
</feature>
<comment type="caution">
    <text evidence="5">The sequence shown here is derived from an EMBL/GenBank/DDBJ whole genome shotgun (WGS) entry which is preliminary data.</text>
</comment>
<keyword evidence="5" id="KW-0540">Nuclease</keyword>
<keyword evidence="6" id="KW-1185">Reference proteome</keyword>
<dbReference type="PANTHER" id="PTHR12686:SF8">
    <property type="entry name" value="EXOSOME COMPLEX COMPONENT CSL4"/>
    <property type="match status" value="1"/>
</dbReference>
<protein>
    <submittedName>
        <fullName evidence="5">Exosome 3'-&gt;5 exonuclease subunit ski4 (Csl4)</fullName>
    </submittedName>
</protein>
<dbReference type="GO" id="GO:0004527">
    <property type="term" value="F:exonuclease activity"/>
    <property type="evidence" value="ECO:0007669"/>
    <property type="project" value="UniProtKB-KW"/>
</dbReference>
<dbReference type="InterPro" id="IPR025721">
    <property type="entry name" value="Exosome_cplx_N_dom"/>
</dbReference>
<evidence type="ECO:0000313" key="5">
    <source>
        <dbReference type="EMBL" id="KAG0658150.1"/>
    </source>
</evidence>
<dbReference type="InterPro" id="IPR012340">
    <property type="entry name" value="NA-bd_OB-fold"/>
</dbReference>
<dbReference type="Gene3D" id="2.40.50.100">
    <property type="match status" value="1"/>
</dbReference>
<dbReference type="Pfam" id="PF14382">
    <property type="entry name" value="ECR1_N"/>
    <property type="match status" value="1"/>
</dbReference>
<dbReference type="GO" id="GO:0000176">
    <property type="term" value="C:nuclear exosome (RNase complex)"/>
    <property type="evidence" value="ECO:0007669"/>
    <property type="project" value="TreeGrafter"/>
</dbReference>
<evidence type="ECO:0000313" key="6">
    <source>
        <dbReference type="Proteomes" id="UP000777482"/>
    </source>
</evidence>
<dbReference type="InterPro" id="IPR039771">
    <property type="entry name" value="Csl4"/>
</dbReference>
<dbReference type="AlphaFoldDB" id="A0A9P7B431"/>
<dbReference type="GO" id="GO:0005737">
    <property type="term" value="C:cytoplasm"/>
    <property type="evidence" value="ECO:0007669"/>
    <property type="project" value="TreeGrafter"/>
</dbReference>
<feature type="compositionally biased region" description="Polar residues" evidence="3">
    <location>
        <begin position="64"/>
        <end position="73"/>
    </location>
</feature>
<dbReference type="GO" id="GO:0005730">
    <property type="term" value="C:nucleolus"/>
    <property type="evidence" value="ECO:0007669"/>
    <property type="project" value="UniProtKB-SubCell"/>
</dbReference>
<dbReference type="OrthoDB" id="440760at2759"/>
<accession>A0A9P7B431</accession>
<sequence length="222" mass="22771">MAPQVIPGQPLSVAGTSASLAAGPGTFVRGGKVYAALVGQVKREGGVLSVQGKEETQAIPEPNATVSAATPSDSAPGAEHSDASDGGRFHGHHPESGRATDGKGLGQGRSDLLGVGAPRRHTDPPSLLDRSGHASDLAMSSEPKSSRSAIRDHVCRVPLLPSIQKLTPFSRAADFLSTAANSLGVLFAVSTKTGEPLEAVSWEEMRDPTTGEVEARKVAGPE</sequence>
<dbReference type="Proteomes" id="UP000777482">
    <property type="component" value="Unassembled WGS sequence"/>
</dbReference>
<dbReference type="Gene3D" id="2.40.50.140">
    <property type="entry name" value="Nucleic acid-binding proteins"/>
    <property type="match status" value="1"/>
</dbReference>